<dbReference type="RefSeq" id="XP_019086798.1">
    <property type="nucleotide sequence ID" value="XM_019231253.1"/>
</dbReference>
<organism evidence="2 3">
    <name type="scientific">Camelina sativa</name>
    <name type="common">False flax</name>
    <name type="synonym">Myagrum sativum</name>
    <dbReference type="NCBI Taxonomy" id="90675"/>
    <lineage>
        <taxon>Eukaryota</taxon>
        <taxon>Viridiplantae</taxon>
        <taxon>Streptophyta</taxon>
        <taxon>Embryophyta</taxon>
        <taxon>Tracheophyta</taxon>
        <taxon>Spermatophyta</taxon>
        <taxon>Magnoliopsida</taxon>
        <taxon>eudicotyledons</taxon>
        <taxon>Gunneridae</taxon>
        <taxon>Pentapetalae</taxon>
        <taxon>rosids</taxon>
        <taxon>malvids</taxon>
        <taxon>Brassicales</taxon>
        <taxon>Brassicaceae</taxon>
        <taxon>Camelineae</taxon>
        <taxon>Camelina</taxon>
    </lineage>
</organism>
<reference evidence="3" key="2">
    <citation type="submission" date="2025-08" db="UniProtKB">
        <authorList>
            <consortium name="RefSeq"/>
        </authorList>
    </citation>
    <scope>IDENTIFICATION</scope>
    <source>
        <tissue evidence="3">Leaf</tissue>
    </source>
</reference>
<evidence type="ECO:0000313" key="2">
    <source>
        <dbReference type="Proteomes" id="UP000694864"/>
    </source>
</evidence>
<dbReference type="Gene3D" id="3.80.10.10">
    <property type="entry name" value="Ribonuclease Inhibitor"/>
    <property type="match status" value="1"/>
</dbReference>
<gene>
    <name evidence="3" type="primary">LOC104756003</name>
</gene>
<protein>
    <submittedName>
        <fullName evidence="3">FBD-associated F-box protein At5g56560</fullName>
    </submittedName>
</protein>
<proteinExistence type="predicted"/>
<reference evidence="2" key="1">
    <citation type="journal article" date="2014" name="Nat. Commun.">
        <title>The emerging biofuel crop Camelina sativa retains a highly undifferentiated hexaploid genome structure.</title>
        <authorList>
            <person name="Kagale S."/>
            <person name="Koh C."/>
            <person name="Nixon J."/>
            <person name="Bollina V."/>
            <person name="Clarke W.E."/>
            <person name="Tuteja R."/>
            <person name="Spillane C."/>
            <person name="Robinson S.J."/>
            <person name="Links M.G."/>
            <person name="Clarke C."/>
            <person name="Higgins E.E."/>
            <person name="Huebert T."/>
            <person name="Sharpe A.G."/>
            <person name="Parkin I.A."/>
        </authorList>
    </citation>
    <scope>NUCLEOTIDE SEQUENCE [LARGE SCALE GENOMIC DNA]</scope>
    <source>
        <strain evidence="2">cv. DH55</strain>
    </source>
</reference>
<dbReference type="SMART" id="SM00579">
    <property type="entry name" value="FBD"/>
    <property type="match status" value="1"/>
</dbReference>
<dbReference type="Pfam" id="PF24758">
    <property type="entry name" value="LRR_At5g56370"/>
    <property type="match status" value="1"/>
</dbReference>
<evidence type="ECO:0000313" key="3">
    <source>
        <dbReference type="RefSeq" id="XP_019086798.1"/>
    </source>
</evidence>
<dbReference type="GeneID" id="104756003"/>
<name>A0ABM1QJ60_CAMSA</name>
<feature type="domain" description="FBD" evidence="1">
    <location>
        <begin position="399"/>
        <end position="468"/>
    </location>
</feature>
<dbReference type="InterPro" id="IPR050232">
    <property type="entry name" value="FBL13/AtMIF1-like"/>
</dbReference>
<dbReference type="PANTHER" id="PTHR31900">
    <property type="entry name" value="F-BOX/RNI SUPERFAMILY PROTEIN-RELATED"/>
    <property type="match status" value="1"/>
</dbReference>
<dbReference type="InterPro" id="IPR006566">
    <property type="entry name" value="FBD"/>
</dbReference>
<dbReference type="SUPFAM" id="SSF52047">
    <property type="entry name" value="RNI-like"/>
    <property type="match status" value="1"/>
</dbReference>
<keyword evidence="2" id="KW-1185">Reference proteome</keyword>
<sequence>MNGSLEYQFVFFLRTHVPKLREKFTRTMENCEKKKRRRLCQKNKENEVEKHGLSDLPVELIFKIFSMLPLFDETLARRFISEYWEGPRILEPNVMFSDESTMSFRNFMSFVYGSLMSSNDAPTLERLHLNLGKLRRNYSATEINFCVQVAVNRSVRELRIDLSGKTLYLPCCLITCRTLKELVLHNLIIKVVPRWFRLPSLKTLKLSSVPAVGKSVRSLLKICPVLENLVVNKKEDDNVMIYTIDVPTLRSLSIINRERTKRTNAGESRGFLINAPSLTYLNIKDAFSNFIMFEPMPEVIKANMKVICDQSEKFIGCRLTSIKHLSLCSLTSTTPYPIGTKLSSLRHPQLCTCSAGWQNLLACMLNDAPKLRSLTLKLKHEVNKDYPKNLWKNPTIVPECLTTHFKILKWRGYAGTKHERNMVRYILANAPCLKKTTFSTKCRNQCDTRFREITSMHRVSEKCQFVFD</sequence>
<evidence type="ECO:0000259" key="1">
    <source>
        <dbReference type="SMART" id="SM00579"/>
    </source>
</evidence>
<dbReference type="PANTHER" id="PTHR31900:SF36">
    <property type="entry name" value="F-BOX DOMAIN-CONTAINING PROTEIN"/>
    <property type="match status" value="1"/>
</dbReference>
<dbReference type="InterPro" id="IPR032675">
    <property type="entry name" value="LRR_dom_sf"/>
</dbReference>
<dbReference type="Pfam" id="PF08387">
    <property type="entry name" value="FBD"/>
    <property type="match status" value="1"/>
</dbReference>
<dbReference type="Proteomes" id="UP000694864">
    <property type="component" value="Chromosome 2"/>
</dbReference>
<accession>A0ABM1QJ60</accession>
<dbReference type="InterPro" id="IPR055411">
    <property type="entry name" value="LRR_FXL15/At3g58940/PEG3-like"/>
</dbReference>